<reference evidence="2 3" key="1">
    <citation type="submission" date="2021-02" db="EMBL/GenBank/DDBJ databases">
        <authorList>
            <person name="Vanwijnsberghe S."/>
        </authorList>
    </citation>
    <scope>NUCLEOTIDE SEQUENCE [LARGE SCALE GENOMIC DNA]</scope>
    <source>
        <strain evidence="2 3">LMG 31837</strain>
    </source>
</reference>
<gene>
    <name evidence="2" type="ORF">R69888_06839</name>
</gene>
<dbReference type="EMBL" id="CAJNBK010000046">
    <property type="protein sequence ID" value="CAE6837492.1"/>
    <property type="molecule type" value="Genomic_DNA"/>
</dbReference>
<dbReference type="Pfam" id="PF13281">
    <property type="entry name" value="MAP3K_TRAF_bd"/>
    <property type="match status" value="1"/>
</dbReference>
<evidence type="ECO:0000259" key="1">
    <source>
        <dbReference type="Pfam" id="PF13281"/>
    </source>
</evidence>
<comment type="caution">
    <text evidence="2">The sequence shown here is derived from an EMBL/GenBank/DDBJ whole genome shotgun (WGS) entry which is preliminary data.</text>
</comment>
<proteinExistence type="predicted"/>
<accession>A0ABM8SW59</accession>
<keyword evidence="3" id="KW-1185">Reference proteome</keyword>
<organism evidence="2 3">
    <name type="scientific">Paraburkholderia haematera</name>
    <dbReference type="NCBI Taxonomy" id="2793077"/>
    <lineage>
        <taxon>Bacteria</taxon>
        <taxon>Pseudomonadati</taxon>
        <taxon>Pseudomonadota</taxon>
        <taxon>Betaproteobacteria</taxon>
        <taxon>Burkholderiales</taxon>
        <taxon>Burkholderiaceae</taxon>
        <taxon>Paraburkholderia</taxon>
    </lineage>
</organism>
<dbReference type="Proteomes" id="UP000672526">
    <property type="component" value="Unassembled WGS sequence"/>
</dbReference>
<name>A0ABM8SW59_9BURK</name>
<sequence length="448" mass="50195">MKPYCFVLMPFGKKSDEGGRVIDFDRVYSEVIQPAVTAAGLEPIRADEDAAGGIIHKPMFERLMLCDYAIADLTTANANVFYELGIRHGIRPHSTILMFGKGSRLPFDVEPLRGLPYPISETGVPEDVAESIEALGKRLEACKDPSEDSPLFQLVDDWPRPDIARLKTDRFREAVEYSKVYKSKLLAARTAGYEAVRAVELELGKICDVDPAIVIDLYLSYRAVKAWDAMIALVDIMSPLLARTILVREQFGFALNRVGRRVEAEAVLRRIVDEHGASSETNGILGRVYKDQWQEAFAQGRLLESRGLLRKAIDTYRMGFESDMRDAYPGINALTLMECAEPVDPRQQELLPVVRYAAKRRLALTSADYWDYATLVELEVLAGDQVAAIRALEDALGHVREIWEPETTARNLQLISDVRARQNVDIAWLSPLIKELLARAHAESSTKS</sequence>
<evidence type="ECO:0000313" key="3">
    <source>
        <dbReference type="Proteomes" id="UP000672526"/>
    </source>
</evidence>
<dbReference type="InterPro" id="IPR025136">
    <property type="entry name" value="MAP3K_TRAF-bd"/>
</dbReference>
<evidence type="ECO:0000313" key="2">
    <source>
        <dbReference type="EMBL" id="CAE6837492.1"/>
    </source>
</evidence>
<feature type="domain" description="MAP3K TRAFs-binding" evidence="1">
    <location>
        <begin position="80"/>
        <end position="423"/>
    </location>
</feature>
<protein>
    <recommendedName>
        <fullName evidence="1">MAP3K TRAFs-binding domain-containing protein</fullName>
    </recommendedName>
</protein>
<dbReference type="RefSeq" id="WP_211617378.1">
    <property type="nucleotide sequence ID" value="NZ_CAJNBK010000046.1"/>
</dbReference>